<proteinExistence type="predicted"/>
<feature type="region of interest" description="Disordered" evidence="1">
    <location>
        <begin position="23"/>
        <end position="50"/>
    </location>
</feature>
<evidence type="ECO:0000313" key="3">
    <source>
        <dbReference type="EMBL" id="AGK56994.1"/>
    </source>
</evidence>
<reference evidence="3 4" key="1">
    <citation type="journal article" date="2013" name="Genome Announc.">
        <title>Genome sequences for three denitrifying bacterial strains isolated from a uranium- and nitrate-contaminated subsurface environment.</title>
        <authorList>
            <person name="Venkatramanan R."/>
            <person name="Prakash O."/>
            <person name="Woyke T."/>
            <person name="Chain P."/>
            <person name="Goodwin L.A."/>
            <person name="Watson D."/>
            <person name="Brooks S."/>
            <person name="Kostka J.E."/>
            <person name="Green S.J."/>
        </authorList>
    </citation>
    <scope>NUCLEOTIDE SEQUENCE [LARGE SCALE GENOMIC DNA]</scope>
    <source>
        <strain evidence="3 4">1NES1</strain>
    </source>
</reference>
<feature type="chain" id="PRO_5004105587" evidence="2">
    <location>
        <begin position="24"/>
        <end position="69"/>
    </location>
</feature>
<dbReference type="EMBL" id="CP005587">
    <property type="protein sequence ID" value="AGK56994.1"/>
    <property type="molecule type" value="Genomic_DNA"/>
</dbReference>
<protein>
    <submittedName>
        <fullName evidence="3">Uncharacterized protein</fullName>
    </submittedName>
</protein>
<sequence>MKALIIAAMTTAALSAGAMSAQAQDETDRAMRAGSYVNPTGPANGAWSSSGATIRYSGALVRSKKHTAR</sequence>
<keyword evidence="2" id="KW-0732">Signal</keyword>
<gene>
    <name evidence="3" type="ORF">HYPDE_26568</name>
</gene>
<evidence type="ECO:0000313" key="4">
    <source>
        <dbReference type="Proteomes" id="UP000005952"/>
    </source>
</evidence>
<evidence type="ECO:0000256" key="2">
    <source>
        <dbReference type="SAM" id="SignalP"/>
    </source>
</evidence>
<feature type="signal peptide" evidence="2">
    <location>
        <begin position="1"/>
        <end position="23"/>
    </location>
</feature>
<dbReference type="HOGENOM" id="CLU_2770309_0_0_5"/>
<keyword evidence="4" id="KW-1185">Reference proteome</keyword>
<name>N0B0N6_9HYPH</name>
<accession>N0B0N6</accession>
<dbReference type="KEGG" id="hdt:HYPDE_26568"/>
<dbReference type="Proteomes" id="UP000005952">
    <property type="component" value="Chromosome"/>
</dbReference>
<organism evidence="3 4">
    <name type="scientific">Hyphomicrobium denitrificans 1NES1</name>
    <dbReference type="NCBI Taxonomy" id="670307"/>
    <lineage>
        <taxon>Bacteria</taxon>
        <taxon>Pseudomonadati</taxon>
        <taxon>Pseudomonadota</taxon>
        <taxon>Alphaproteobacteria</taxon>
        <taxon>Hyphomicrobiales</taxon>
        <taxon>Hyphomicrobiaceae</taxon>
        <taxon>Hyphomicrobium</taxon>
    </lineage>
</organism>
<dbReference type="AlphaFoldDB" id="N0B0N6"/>
<dbReference type="RefSeq" id="WP_015597031.1">
    <property type="nucleotide sequence ID" value="NC_021172.1"/>
</dbReference>
<evidence type="ECO:0000256" key="1">
    <source>
        <dbReference type="SAM" id="MobiDB-lite"/>
    </source>
</evidence>